<accession>A0A409W9P2</accession>
<dbReference type="Proteomes" id="UP000284706">
    <property type="component" value="Unassembled WGS sequence"/>
</dbReference>
<dbReference type="AlphaFoldDB" id="A0A409W9P2"/>
<sequence>MPGPSNKRKGKTKSKRKSGNLPQQFPKNNATEPVSDDFEPIDGDVPLEPPEWVWHHSNLSSPPSSPSPPSLRTPPPIAFDLSDLKKELPELPHIGIGEDVSRIVEQVLLQDPFLYDPGNGPRVRDARAFMASFFARPPALEDPLCAEFAQEEVYQMLSTVLPDETALIVWYNKSRLLSRVCPACQRLYQIGDALPDLIDEERPSDKSLSPQLLQEQRISGLCSPVCFVVASFNYPGAIKSAWGCMEDEMDDAAWDLLNVAEESSASNDVSRTLGMVVKMTRLHDLGLAQLCFDSEDVTFLRDAAVSGDRVVS</sequence>
<keyword evidence="3" id="KW-1185">Reference proteome</keyword>
<dbReference type="InParanoid" id="A0A409W9P2"/>
<gene>
    <name evidence="2" type="ORF">CVT26_008306</name>
</gene>
<feature type="compositionally biased region" description="Basic residues" evidence="1">
    <location>
        <begin position="1"/>
        <end position="18"/>
    </location>
</feature>
<comment type="caution">
    <text evidence="2">The sequence shown here is derived from an EMBL/GenBank/DDBJ whole genome shotgun (WGS) entry which is preliminary data.</text>
</comment>
<dbReference type="STRING" id="231916.A0A409W9P2"/>
<evidence type="ECO:0000313" key="2">
    <source>
        <dbReference type="EMBL" id="PPQ75221.1"/>
    </source>
</evidence>
<organism evidence="2 3">
    <name type="scientific">Gymnopilus dilepis</name>
    <dbReference type="NCBI Taxonomy" id="231916"/>
    <lineage>
        <taxon>Eukaryota</taxon>
        <taxon>Fungi</taxon>
        <taxon>Dikarya</taxon>
        <taxon>Basidiomycota</taxon>
        <taxon>Agaricomycotina</taxon>
        <taxon>Agaricomycetes</taxon>
        <taxon>Agaricomycetidae</taxon>
        <taxon>Agaricales</taxon>
        <taxon>Agaricineae</taxon>
        <taxon>Hymenogastraceae</taxon>
        <taxon>Gymnopilus</taxon>
    </lineage>
</organism>
<reference evidence="2 3" key="1">
    <citation type="journal article" date="2018" name="Evol. Lett.">
        <title>Horizontal gene cluster transfer increased hallucinogenic mushroom diversity.</title>
        <authorList>
            <person name="Reynolds H.T."/>
            <person name="Vijayakumar V."/>
            <person name="Gluck-Thaler E."/>
            <person name="Korotkin H.B."/>
            <person name="Matheny P.B."/>
            <person name="Slot J.C."/>
        </authorList>
    </citation>
    <scope>NUCLEOTIDE SEQUENCE [LARGE SCALE GENOMIC DNA]</scope>
    <source>
        <strain evidence="2 3">SRW20</strain>
    </source>
</reference>
<dbReference type="OrthoDB" id="3153997at2759"/>
<feature type="compositionally biased region" description="Pro residues" evidence="1">
    <location>
        <begin position="63"/>
        <end position="76"/>
    </location>
</feature>
<evidence type="ECO:0000313" key="3">
    <source>
        <dbReference type="Proteomes" id="UP000284706"/>
    </source>
</evidence>
<protein>
    <submittedName>
        <fullName evidence="2">Uncharacterized protein</fullName>
    </submittedName>
</protein>
<feature type="region of interest" description="Disordered" evidence="1">
    <location>
        <begin position="1"/>
        <end position="76"/>
    </location>
</feature>
<evidence type="ECO:0000256" key="1">
    <source>
        <dbReference type="SAM" id="MobiDB-lite"/>
    </source>
</evidence>
<proteinExistence type="predicted"/>
<dbReference type="EMBL" id="NHYE01005279">
    <property type="protein sequence ID" value="PPQ75221.1"/>
    <property type="molecule type" value="Genomic_DNA"/>
</dbReference>
<name>A0A409W9P2_9AGAR</name>
<feature type="compositionally biased region" description="Polar residues" evidence="1">
    <location>
        <begin position="21"/>
        <end position="32"/>
    </location>
</feature>